<feature type="region of interest" description="Disordered" evidence="1">
    <location>
        <begin position="1"/>
        <end position="20"/>
    </location>
</feature>
<keyword evidence="3" id="KW-1185">Reference proteome</keyword>
<gene>
    <name evidence="2" type="ORF">AFUS01_LOCUS18427</name>
</gene>
<feature type="non-terminal residue" evidence="2">
    <location>
        <position position="20"/>
    </location>
</feature>
<sequence>MEQQCADDAEVTTLVADFEP</sequence>
<dbReference type="EMBL" id="CAJVCH010183317">
    <property type="protein sequence ID" value="CAG7729733.1"/>
    <property type="molecule type" value="Genomic_DNA"/>
</dbReference>
<name>A0A8J2K4Y4_9HEXA</name>
<reference evidence="2" key="1">
    <citation type="submission" date="2021-06" db="EMBL/GenBank/DDBJ databases">
        <authorList>
            <person name="Hodson N. C."/>
            <person name="Mongue J. A."/>
            <person name="Jaron S. K."/>
        </authorList>
    </citation>
    <scope>NUCLEOTIDE SEQUENCE</scope>
</reference>
<proteinExistence type="predicted"/>
<evidence type="ECO:0000313" key="3">
    <source>
        <dbReference type="Proteomes" id="UP000708208"/>
    </source>
</evidence>
<comment type="caution">
    <text evidence="2">The sequence shown here is derived from an EMBL/GenBank/DDBJ whole genome shotgun (WGS) entry which is preliminary data.</text>
</comment>
<dbReference type="AlphaFoldDB" id="A0A8J2K4Y4"/>
<evidence type="ECO:0000313" key="2">
    <source>
        <dbReference type="EMBL" id="CAG7729733.1"/>
    </source>
</evidence>
<organism evidence="2 3">
    <name type="scientific">Allacma fusca</name>
    <dbReference type="NCBI Taxonomy" id="39272"/>
    <lineage>
        <taxon>Eukaryota</taxon>
        <taxon>Metazoa</taxon>
        <taxon>Ecdysozoa</taxon>
        <taxon>Arthropoda</taxon>
        <taxon>Hexapoda</taxon>
        <taxon>Collembola</taxon>
        <taxon>Symphypleona</taxon>
        <taxon>Sminthuridae</taxon>
        <taxon>Allacma</taxon>
    </lineage>
</organism>
<accession>A0A8J2K4Y4</accession>
<evidence type="ECO:0000256" key="1">
    <source>
        <dbReference type="SAM" id="MobiDB-lite"/>
    </source>
</evidence>
<dbReference type="Proteomes" id="UP000708208">
    <property type="component" value="Unassembled WGS sequence"/>
</dbReference>
<protein>
    <submittedName>
        <fullName evidence="2">Uncharacterized protein</fullName>
    </submittedName>
</protein>
<feature type="compositionally biased region" description="Acidic residues" evidence="1">
    <location>
        <begin position="1"/>
        <end position="10"/>
    </location>
</feature>